<dbReference type="SMART" id="SM00181">
    <property type="entry name" value="EGF"/>
    <property type="match status" value="2"/>
</dbReference>
<dbReference type="OMA" id="DNQPGTF"/>
<dbReference type="PROSITE" id="PS00010">
    <property type="entry name" value="ASX_HYDROXYL"/>
    <property type="match status" value="1"/>
</dbReference>
<dbReference type="EMBL" id="KB311028">
    <property type="protein sequence ID" value="ELT90190.1"/>
    <property type="molecule type" value="Genomic_DNA"/>
</dbReference>
<gene>
    <name evidence="7" type="ORF">CAPTEDRAFT_142314</name>
</gene>
<dbReference type="PANTHER" id="PTHR24034">
    <property type="entry name" value="EGF-LIKE DOMAIN-CONTAINING PROTEIN"/>
    <property type="match status" value="1"/>
</dbReference>
<dbReference type="AlphaFoldDB" id="R7TGE4"/>
<evidence type="ECO:0000313" key="8">
    <source>
        <dbReference type="EnsemblMetazoa" id="CapteP142314"/>
    </source>
</evidence>
<feature type="domain" description="EGF-like calcium-binding" evidence="5">
    <location>
        <begin position="45"/>
        <end position="91"/>
    </location>
</feature>
<dbReference type="EnsemblMetazoa" id="CapteT142314">
    <property type="protein sequence ID" value="CapteP142314"/>
    <property type="gene ID" value="CapteG142314"/>
</dbReference>
<keyword evidence="3" id="KW-0677">Repeat</keyword>
<dbReference type="InterPro" id="IPR026823">
    <property type="entry name" value="cEGF"/>
</dbReference>
<proteinExistence type="predicted"/>
<reference evidence="9" key="1">
    <citation type="submission" date="2012-12" db="EMBL/GenBank/DDBJ databases">
        <authorList>
            <person name="Hellsten U."/>
            <person name="Grimwood J."/>
            <person name="Chapman J.A."/>
            <person name="Shapiro H."/>
            <person name="Aerts A."/>
            <person name="Otillar R.P."/>
            <person name="Terry A.Y."/>
            <person name="Boore J.L."/>
            <person name="Simakov O."/>
            <person name="Marletaz F."/>
            <person name="Cho S.-J."/>
            <person name="Edsinger-Gonzales E."/>
            <person name="Havlak P."/>
            <person name="Kuo D.-H."/>
            <person name="Larsson T."/>
            <person name="Lv J."/>
            <person name="Arendt D."/>
            <person name="Savage R."/>
            <person name="Osoegawa K."/>
            <person name="de Jong P."/>
            <person name="Lindberg D.R."/>
            <person name="Seaver E.C."/>
            <person name="Weisblat D.A."/>
            <person name="Putnam N.H."/>
            <person name="Grigoriev I.V."/>
            <person name="Rokhsar D.S."/>
        </authorList>
    </citation>
    <scope>NUCLEOTIDE SEQUENCE</scope>
    <source>
        <strain evidence="9">I ESC-2004</strain>
    </source>
</reference>
<dbReference type="SMART" id="SM00179">
    <property type="entry name" value="EGF_CA"/>
    <property type="match status" value="2"/>
</dbReference>
<evidence type="ECO:0008006" key="10">
    <source>
        <dbReference type="Google" id="ProtNLM"/>
    </source>
</evidence>
<reference evidence="7 9" key="2">
    <citation type="journal article" date="2013" name="Nature">
        <title>Insights into bilaterian evolution from three spiralian genomes.</title>
        <authorList>
            <person name="Simakov O."/>
            <person name="Marletaz F."/>
            <person name="Cho S.J."/>
            <person name="Edsinger-Gonzales E."/>
            <person name="Havlak P."/>
            <person name="Hellsten U."/>
            <person name="Kuo D.H."/>
            <person name="Larsson T."/>
            <person name="Lv J."/>
            <person name="Arendt D."/>
            <person name="Savage R."/>
            <person name="Osoegawa K."/>
            <person name="de Jong P."/>
            <person name="Grimwood J."/>
            <person name="Chapman J.A."/>
            <person name="Shapiro H."/>
            <person name="Aerts A."/>
            <person name="Otillar R.P."/>
            <person name="Terry A.Y."/>
            <person name="Boore J.L."/>
            <person name="Grigoriev I.V."/>
            <person name="Lindberg D.R."/>
            <person name="Seaver E.C."/>
            <person name="Weisblat D.A."/>
            <person name="Putnam N.H."/>
            <person name="Rokhsar D.S."/>
        </authorList>
    </citation>
    <scope>NUCLEOTIDE SEQUENCE</scope>
    <source>
        <strain evidence="7 9">I ESC-2004</strain>
    </source>
</reference>
<evidence type="ECO:0000256" key="3">
    <source>
        <dbReference type="ARBA" id="ARBA00022737"/>
    </source>
</evidence>
<dbReference type="SUPFAM" id="SSF57184">
    <property type="entry name" value="Growth factor receptor domain"/>
    <property type="match status" value="1"/>
</dbReference>
<dbReference type="OrthoDB" id="5985519at2759"/>
<dbReference type="InterPro" id="IPR001881">
    <property type="entry name" value="EGF-like_Ca-bd_dom"/>
</dbReference>
<sequence>DINECEVGEEGYDSDCHNCNNTKGSHTCSCNRGYKLSSNGKSCIDVNECDGVNGTDYNQDCHHCQNAEPGYTCECNDGYEADNSNLEGTCVGKCEKQSGKRELLLLSCKRSNARKLT</sequence>
<accession>R7TGE4</accession>
<dbReference type="InterPro" id="IPR000742">
    <property type="entry name" value="EGF"/>
</dbReference>
<feature type="non-terminal residue" evidence="7">
    <location>
        <position position="1"/>
    </location>
</feature>
<dbReference type="Pfam" id="PF12662">
    <property type="entry name" value="cEGF"/>
    <property type="match status" value="1"/>
</dbReference>
<evidence type="ECO:0000256" key="2">
    <source>
        <dbReference type="ARBA" id="ARBA00022729"/>
    </source>
</evidence>
<dbReference type="EMBL" id="AMQN01032083">
    <property type="status" value="NOT_ANNOTATED_CDS"/>
    <property type="molecule type" value="Genomic_DNA"/>
</dbReference>
<keyword evidence="9" id="KW-1185">Reference proteome</keyword>
<dbReference type="InterPro" id="IPR050751">
    <property type="entry name" value="ECM_structural_protein"/>
</dbReference>
<protein>
    <recommendedName>
        <fullName evidence="10">EGF-like domain-containing protein</fullName>
    </recommendedName>
</protein>
<dbReference type="InterPro" id="IPR009030">
    <property type="entry name" value="Growth_fac_rcpt_cys_sf"/>
</dbReference>
<keyword evidence="2" id="KW-0732">Signal</keyword>
<dbReference type="PANTHER" id="PTHR24034:SF209">
    <property type="entry name" value="EGF-LIKE DOMAIN-CONTAINING PROTEIN"/>
    <property type="match status" value="1"/>
</dbReference>
<dbReference type="InterPro" id="IPR000152">
    <property type="entry name" value="EGF-type_Asp/Asn_hydroxyl_site"/>
</dbReference>
<dbReference type="Proteomes" id="UP000014760">
    <property type="component" value="Unassembled WGS sequence"/>
</dbReference>
<feature type="domain" description="EGF-like" evidence="6">
    <location>
        <begin position="4"/>
        <end position="44"/>
    </location>
</feature>
<keyword evidence="1" id="KW-0245">EGF-like domain</keyword>
<evidence type="ECO:0000256" key="4">
    <source>
        <dbReference type="ARBA" id="ARBA00023157"/>
    </source>
</evidence>
<organism evidence="7">
    <name type="scientific">Capitella teleta</name>
    <name type="common">Polychaete worm</name>
    <dbReference type="NCBI Taxonomy" id="283909"/>
    <lineage>
        <taxon>Eukaryota</taxon>
        <taxon>Metazoa</taxon>
        <taxon>Spiralia</taxon>
        <taxon>Lophotrochozoa</taxon>
        <taxon>Annelida</taxon>
        <taxon>Polychaeta</taxon>
        <taxon>Sedentaria</taxon>
        <taxon>Scolecida</taxon>
        <taxon>Capitellidae</taxon>
        <taxon>Capitella</taxon>
    </lineage>
</organism>
<evidence type="ECO:0000313" key="9">
    <source>
        <dbReference type="Proteomes" id="UP000014760"/>
    </source>
</evidence>
<feature type="domain" description="EGF-like calcium-binding" evidence="5">
    <location>
        <begin position="1"/>
        <end position="44"/>
    </location>
</feature>
<evidence type="ECO:0000313" key="7">
    <source>
        <dbReference type="EMBL" id="ELT90190.1"/>
    </source>
</evidence>
<name>R7TGE4_CAPTE</name>
<dbReference type="STRING" id="283909.R7TGE4"/>
<reference evidence="8" key="3">
    <citation type="submission" date="2015-06" db="UniProtKB">
        <authorList>
            <consortium name="EnsemblMetazoa"/>
        </authorList>
    </citation>
    <scope>IDENTIFICATION</scope>
</reference>
<keyword evidence="4" id="KW-1015">Disulfide bond</keyword>
<evidence type="ECO:0000259" key="5">
    <source>
        <dbReference type="SMART" id="SM00179"/>
    </source>
</evidence>
<evidence type="ECO:0000256" key="1">
    <source>
        <dbReference type="ARBA" id="ARBA00022536"/>
    </source>
</evidence>
<evidence type="ECO:0000259" key="6">
    <source>
        <dbReference type="SMART" id="SM00181"/>
    </source>
</evidence>
<dbReference type="GO" id="GO:0005509">
    <property type="term" value="F:calcium ion binding"/>
    <property type="evidence" value="ECO:0007669"/>
    <property type="project" value="InterPro"/>
</dbReference>
<dbReference type="Gene3D" id="2.10.25.10">
    <property type="entry name" value="Laminin"/>
    <property type="match status" value="1"/>
</dbReference>
<dbReference type="HOGENOM" id="CLU_004826_10_2_1"/>
<feature type="domain" description="EGF-like" evidence="6">
    <location>
        <begin position="48"/>
        <end position="91"/>
    </location>
</feature>